<name>A0A0E3GSK2_CLOSL</name>
<evidence type="ECO:0000313" key="2">
    <source>
        <dbReference type="Proteomes" id="UP000033115"/>
    </source>
</evidence>
<dbReference type="KEGG" id="csq:CSCA_5091"/>
<dbReference type="AlphaFoldDB" id="A0A0E3GSK2"/>
<dbReference type="HOGENOM" id="CLU_158502_1_1_9"/>
<protein>
    <submittedName>
        <fullName evidence="1">Uncharacterized protein</fullName>
    </submittedName>
</protein>
<keyword evidence="2" id="KW-1185">Reference proteome</keyword>
<accession>A0A0E3GSK2</accession>
<dbReference type="EMBL" id="CP009933">
    <property type="protein sequence ID" value="AKA72216.1"/>
    <property type="molecule type" value="Genomic_DNA"/>
</dbReference>
<dbReference type="Proteomes" id="UP000033115">
    <property type="component" value="Chromosome"/>
</dbReference>
<evidence type="ECO:0000313" key="1">
    <source>
        <dbReference type="EMBL" id="AKA72216.1"/>
    </source>
</evidence>
<reference evidence="1 2" key="1">
    <citation type="journal article" date="2015" name="J. Biotechnol.">
        <title>Complete genome sequence of a malodorant-producing acetogen, Clostridium scatologenes ATCC 25775(T).</title>
        <authorList>
            <person name="Zhu Z."/>
            <person name="Guo T."/>
            <person name="Zheng H."/>
            <person name="Song T."/>
            <person name="Ouyang P."/>
            <person name="Xie J."/>
        </authorList>
    </citation>
    <scope>NUCLEOTIDE SEQUENCE [LARGE SCALE GENOMIC DNA]</scope>
    <source>
        <strain evidence="1 2">ATCC 25775</strain>
    </source>
</reference>
<dbReference type="STRING" id="1548.CSCA_5091"/>
<organism evidence="1 2">
    <name type="scientific">Clostridium scatologenes</name>
    <dbReference type="NCBI Taxonomy" id="1548"/>
    <lineage>
        <taxon>Bacteria</taxon>
        <taxon>Bacillati</taxon>
        <taxon>Bacillota</taxon>
        <taxon>Clostridia</taxon>
        <taxon>Eubacteriales</taxon>
        <taxon>Clostridiaceae</taxon>
        <taxon>Clostridium</taxon>
    </lineage>
</organism>
<dbReference type="RefSeq" id="WP_029160140.1">
    <property type="nucleotide sequence ID" value="NZ_CP009933.1"/>
</dbReference>
<proteinExistence type="predicted"/>
<sequence>MTNRLETLKKRYEEYVKAEDTILNGGQEYRIGTSQFKRGDLKTISETIAYLEKEIANEESKQQGKGRNKVIGVIPRDL</sequence>
<gene>
    <name evidence="1" type="ORF">CSCA_5091</name>
</gene>